<reference evidence="3" key="1">
    <citation type="submission" date="2017-09" db="EMBL/GenBank/DDBJ databases">
        <title>Depth-based differentiation of microbial function through sediment-hosted aquifers and enrichment of novel symbionts in the deep terrestrial subsurface.</title>
        <authorList>
            <person name="Probst A.J."/>
            <person name="Ladd B."/>
            <person name="Jarett J.K."/>
            <person name="Geller-Mcgrath D.E."/>
            <person name="Sieber C.M.K."/>
            <person name="Emerson J.B."/>
            <person name="Anantharaman K."/>
            <person name="Thomas B.C."/>
            <person name="Malmstrom R."/>
            <person name="Stieglmeier M."/>
            <person name="Klingl A."/>
            <person name="Woyke T."/>
            <person name="Ryan C.M."/>
            <person name="Banfield J.F."/>
        </authorList>
    </citation>
    <scope>NUCLEOTIDE SEQUENCE [LARGE SCALE GENOMIC DNA]</scope>
</reference>
<feature type="region of interest" description="Disordered" evidence="1">
    <location>
        <begin position="1"/>
        <end position="72"/>
    </location>
</feature>
<feature type="compositionally biased region" description="Polar residues" evidence="1">
    <location>
        <begin position="54"/>
        <end position="66"/>
    </location>
</feature>
<dbReference type="Proteomes" id="UP000229901">
    <property type="component" value="Unassembled WGS sequence"/>
</dbReference>
<dbReference type="EMBL" id="PFAP01000020">
    <property type="protein sequence ID" value="PIR94082.1"/>
    <property type="molecule type" value="Genomic_DNA"/>
</dbReference>
<evidence type="ECO:0000256" key="1">
    <source>
        <dbReference type="SAM" id="MobiDB-lite"/>
    </source>
</evidence>
<accession>A0A2H0V4S8</accession>
<gene>
    <name evidence="2" type="ORF">COT97_03280</name>
</gene>
<comment type="caution">
    <text evidence="2">The sequence shown here is derived from an EMBL/GenBank/DDBJ whole genome shotgun (WGS) entry which is preliminary data.</text>
</comment>
<proteinExistence type="predicted"/>
<feature type="region of interest" description="Disordered" evidence="1">
    <location>
        <begin position="326"/>
        <end position="373"/>
    </location>
</feature>
<feature type="compositionally biased region" description="Basic and acidic residues" evidence="1">
    <location>
        <begin position="9"/>
        <end position="20"/>
    </location>
</feature>
<protein>
    <submittedName>
        <fullName evidence="2">Uncharacterized protein</fullName>
    </submittedName>
</protein>
<name>A0A2H0V4S8_9BACT</name>
<evidence type="ECO:0000313" key="2">
    <source>
        <dbReference type="EMBL" id="PIR94082.1"/>
    </source>
</evidence>
<dbReference type="AlphaFoldDB" id="A0A2H0V4S8"/>
<organism evidence="2 3">
    <name type="scientific">Candidatus Falkowbacteria bacterium CG10_big_fil_rev_8_21_14_0_10_39_11</name>
    <dbReference type="NCBI Taxonomy" id="1974565"/>
    <lineage>
        <taxon>Bacteria</taxon>
        <taxon>Candidatus Falkowiibacteriota</taxon>
    </lineage>
</organism>
<feature type="compositionally biased region" description="Low complexity" evidence="1">
    <location>
        <begin position="21"/>
        <end position="31"/>
    </location>
</feature>
<sequence>MSGNYGWGGRDRPSRSDDSYSRSSYNSGFSRARTPYQDSGVDYSRADQIANRAGNPSSVNMSQAANRKSGKVDLSLRKAQKATKQNVIIVANDTTGSMGYWRAEIAKRLALMFNEAQGFLGESLEILFIGFGDVPEGDPIEATPFGSGPILSEYINSLTRQSMGYNNAIESPDLAAMYVHSLVDTSEAKNVYFFIITDEGFYPNVSPSNIDAIMGVRLPSELTKSADVFKRLKARMGVFTILAQTGCYSDSQRRVIKSQWEDALTAENVVPLDDARRVVDVMLGVIAKTTGQFTKFSTDLSKRQGGTQYGSENIQNVLQSISMVRGAPTSPKPPNSQSLADMNADIDAAGASDLNDDNSVPASASMADMDFDL</sequence>
<evidence type="ECO:0000313" key="3">
    <source>
        <dbReference type="Proteomes" id="UP000229901"/>
    </source>
</evidence>